<feature type="region of interest" description="Disordered" evidence="1">
    <location>
        <begin position="200"/>
        <end position="225"/>
    </location>
</feature>
<dbReference type="KEGG" id="moc:BB934_14990"/>
<dbReference type="RefSeq" id="WP_099510372.1">
    <property type="nucleotide sequence ID" value="NZ_CP016616.1"/>
</dbReference>
<feature type="compositionally biased region" description="Basic and acidic residues" evidence="1">
    <location>
        <begin position="215"/>
        <end position="225"/>
    </location>
</feature>
<evidence type="ECO:0000256" key="1">
    <source>
        <dbReference type="SAM" id="MobiDB-lite"/>
    </source>
</evidence>
<reference evidence="2" key="1">
    <citation type="submission" date="2016-07" db="EMBL/GenBank/DDBJ databases">
        <title>Microvirga ossetica sp. nov. a new species of rhizobia isolated from root nodules of the legume species Vicia alpestris Steven originated from North Ossetia region in the Caucasus.</title>
        <authorList>
            <person name="Safronova V.I."/>
            <person name="Kuznetsova I.G."/>
            <person name="Sazanova A.L."/>
            <person name="Belimov A."/>
            <person name="Andronov E."/>
            <person name="Osledkin Y.S."/>
            <person name="Onishchuk O.P."/>
            <person name="Kurchak O.N."/>
            <person name="Shaposhnikov A.I."/>
            <person name="Willems A."/>
            <person name="Tikhonovich I.A."/>
        </authorList>
    </citation>
    <scope>NUCLEOTIDE SEQUENCE [LARGE SCALE GENOMIC DNA]</scope>
    <source>
        <strain evidence="2">V5/3M</strain>
    </source>
</reference>
<accession>A0A1B2EHN0</accession>
<organism evidence="2">
    <name type="scientific">Microvirga ossetica</name>
    <dbReference type="NCBI Taxonomy" id="1882682"/>
    <lineage>
        <taxon>Bacteria</taxon>
        <taxon>Pseudomonadati</taxon>
        <taxon>Pseudomonadota</taxon>
        <taxon>Alphaproteobacteria</taxon>
        <taxon>Hyphomicrobiales</taxon>
        <taxon>Methylobacteriaceae</taxon>
        <taxon>Microvirga</taxon>
    </lineage>
</organism>
<name>A0A1B2EHN0_9HYPH</name>
<dbReference type="EMBL" id="CP016616">
    <property type="protein sequence ID" value="ANY79362.1"/>
    <property type="molecule type" value="Genomic_DNA"/>
</dbReference>
<dbReference type="OrthoDB" id="7926359at2"/>
<protein>
    <submittedName>
        <fullName evidence="2">Uncharacterized protein</fullName>
    </submittedName>
</protein>
<proteinExistence type="predicted"/>
<evidence type="ECO:0000313" key="2">
    <source>
        <dbReference type="EMBL" id="ANY79362.1"/>
    </source>
</evidence>
<feature type="compositionally biased region" description="Basic and acidic residues" evidence="1">
    <location>
        <begin position="7"/>
        <end position="18"/>
    </location>
</feature>
<dbReference type="AlphaFoldDB" id="A0A1B2EHN0"/>
<sequence>MDIGLGSRERSETAKHAGESSAGPIRIDPNASAALEEAIKSAKLGLKPLPSPEVGTSERVATGDRTLSTKFLSQAAVGLLLIGAGWSASYLGTLANRDVIRQLETETVRSQEILARLSADLGALRETVVAFREVEHTSSTASVSEQTELTDKVERLTISLQEPGKKLTALEGRLERMETQILTTLAGLNTNLAGLNAKPAASAAPTAPPAPVEAAAREEAPAPKPIKSEPVDGWVLREVYNGAALVENRNRRLYEVMPGGMLPGVGRIEGIERRGARWVVVTDKGFIGTYR</sequence>
<feature type="region of interest" description="Disordered" evidence="1">
    <location>
        <begin position="1"/>
        <end position="27"/>
    </location>
</feature>
<gene>
    <name evidence="2" type="ORF">BB934_14990</name>
</gene>